<reference evidence="2" key="1">
    <citation type="submission" date="2017-12" db="EMBL/GenBank/DDBJ databases">
        <title>Draft genome sequence of Telmatospirillum siberiense 26-4b1T, an acidotolerant peatland alphaproteobacterium potentially involved in sulfur cycling.</title>
        <authorList>
            <person name="Hausmann B."/>
            <person name="Pjevac P."/>
            <person name="Schreck K."/>
            <person name="Herbold C.W."/>
            <person name="Daims H."/>
            <person name="Wagner M."/>
            <person name="Pester M."/>
            <person name="Loy A."/>
        </authorList>
    </citation>
    <scope>NUCLEOTIDE SEQUENCE [LARGE SCALE GENOMIC DNA]</scope>
    <source>
        <strain evidence="2">26-4b1</strain>
    </source>
</reference>
<protein>
    <submittedName>
        <fullName evidence="1">Uncharacterized protein</fullName>
    </submittedName>
</protein>
<organism evidence="1 2">
    <name type="scientific">Telmatospirillum siberiense</name>
    <dbReference type="NCBI Taxonomy" id="382514"/>
    <lineage>
        <taxon>Bacteria</taxon>
        <taxon>Pseudomonadati</taxon>
        <taxon>Pseudomonadota</taxon>
        <taxon>Alphaproteobacteria</taxon>
        <taxon>Rhodospirillales</taxon>
        <taxon>Rhodospirillaceae</taxon>
        <taxon>Telmatospirillum</taxon>
    </lineage>
</organism>
<accession>A0A2N3PRB9</accession>
<name>A0A2N3PRB9_9PROT</name>
<gene>
    <name evidence="1" type="ORF">CWS72_18990</name>
</gene>
<evidence type="ECO:0000313" key="1">
    <source>
        <dbReference type="EMBL" id="PKU22941.1"/>
    </source>
</evidence>
<evidence type="ECO:0000313" key="2">
    <source>
        <dbReference type="Proteomes" id="UP000233293"/>
    </source>
</evidence>
<keyword evidence="2" id="KW-1185">Reference proteome</keyword>
<dbReference type="EMBL" id="PIUM01000025">
    <property type="protein sequence ID" value="PKU22941.1"/>
    <property type="molecule type" value="Genomic_DNA"/>
</dbReference>
<comment type="caution">
    <text evidence="1">The sequence shown here is derived from an EMBL/GenBank/DDBJ whole genome shotgun (WGS) entry which is preliminary data.</text>
</comment>
<dbReference type="Proteomes" id="UP000233293">
    <property type="component" value="Unassembled WGS sequence"/>
</dbReference>
<dbReference type="AlphaFoldDB" id="A0A2N3PRB9"/>
<sequence length="346" mass="38728">MELKNPHAATLKGRVGELVEVLDAVKHFGSANNVSQSTVLALHDPLVQPPLKFSLGSNMPLMSFHPQRLKTLLIGPDISASEFCKFLPQPGKEGKAVWGGIDPMTFPSEQAKGAVTEAMFRMLCTALRILAIPIKYRGDNGIDSFSIVPIKGKIFFASVDCKQKETWQPLNLHRPEGTYERLASFLDRGMHANMPSDFALLIEFSALCLWSLAEDKIPEGSFPAAFFGGFAVPKTGPRSGMNLKLLRRANAGKNGVKDRPINDEVMVRFPLTRAINALKILLIILANLEWDLETKGINRMNEIYNMTCGDIKSATYFQWTRFLHEVRHGNAVRYFLNKHRRSSFRL</sequence>
<proteinExistence type="predicted"/>